<keyword evidence="2" id="KW-0813">Transport</keyword>
<evidence type="ECO:0000256" key="9">
    <source>
        <dbReference type="PIRSR" id="PIRSR618455-2"/>
    </source>
</evidence>
<dbReference type="AlphaFoldDB" id="A0A1X7ND09"/>
<keyword evidence="7" id="KW-0418">Kinase</keyword>
<dbReference type="GO" id="GO:0009401">
    <property type="term" value="P:phosphoenolpyruvate-dependent sugar phosphotransferase system"/>
    <property type="evidence" value="ECO:0007669"/>
    <property type="project" value="UniProtKB-KW"/>
</dbReference>
<sequence length="159" mass="17477">MGTPNILLTRIDNRLIHGQVGMTWTNTLGANLVIVANDEVATDEVQQNLMDMVLPETAQSRFFTIEKTIRIIGKAAPHQKILLVVRTPEDALRLVEGGVPLKEINVGNLHFSEGKKQISPVVSVDESDIAIFKKLAALGVKLEVKGIPNERGFDLMTKI</sequence>
<feature type="active site" description="Pros-phosphohistidine intermediate; for EIIB activity" evidence="8">
    <location>
        <position position="17"/>
    </location>
</feature>
<dbReference type="EMBL" id="FXBJ01000002">
    <property type="protein sequence ID" value="SMH34870.1"/>
    <property type="molecule type" value="Genomic_DNA"/>
</dbReference>
<evidence type="ECO:0000259" key="10">
    <source>
        <dbReference type="PROSITE" id="PS51101"/>
    </source>
</evidence>
<dbReference type="InterPro" id="IPR004720">
    <property type="entry name" value="PTS_IIB_sorbose-sp"/>
</dbReference>
<dbReference type="GO" id="GO:0008982">
    <property type="term" value="F:protein-N(PI)-phosphohistidine-sugar phosphotransferase activity"/>
    <property type="evidence" value="ECO:0007669"/>
    <property type="project" value="InterPro"/>
</dbReference>
<dbReference type="GO" id="GO:0005737">
    <property type="term" value="C:cytoplasm"/>
    <property type="evidence" value="ECO:0007669"/>
    <property type="project" value="UniProtKB-SubCell"/>
</dbReference>
<evidence type="ECO:0000256" key="7">
    <source>
        <dbReference type="ARBA" id="ARBA00022777"/>
    </source>
</evidence>
<evidence type="ECO:0000256" key="1">
    <source>
        <dbReference type="ARBA" id="ARBA00004496"/>
    </source>
</evidence>
<accession>A0A1X7ND09</accession>
<comment type="subcellular location">
    <subcellularLocation>
        <location evidence="1">Cytoplasm</location>
    </subcellularLocation>
</comment>
<organism evidence="11 12">
    <name type="scientific">Carnobacterium iners</name>
    <dbReference type="NCBI Taxonomy" id="1073423"/>
    <lineage>
        <taxon>Bacteria</taxon>
        <taxon>Bacillati</taxon>
        <taxon>Bacillota</taxon>
        <taxon>Bacilli</taxon>
        <taxon>Lactobacillales</taxon>
        <taxon>Carnobacteriaceae</taxon>
        <taxon>Carnobacterium</taxon>
    </lineage>
</organism>
<reference evidence="11 12" key="1">
    <citation type="submission" date="2017-04" db="EMBL/GenBank/DDBJ databases">
        <authorList>
            <person name="Afonso C.L."/>
            <person name="Miller P.J."/>
            <person name="Scott M.A."/>
            <person name="Spackman E."/>
            <person name="Goraichik I."/>
            <person name="Dimitrov K.M."/>
            <person name="Suarez D.L."/>
            <person name="Swayne D.E."/>
        </authorList>
    </citation>
    <scope>NUCLEOTIDE SEQUENCE [LARGE SCALE GENOMIC DNA]</scope>
    <source>
        <strain evidence="11 12">LMG26642</strain>
    </source>
</reference>
<evidence type="ECO:0000256" key="5">
    <source>
        <dbReference type="ARBA" id="ARBA00022679"/>
    </source>
</evidence>
<evidence type="ECO:0000256" key="2">
    <source>
        <dbReference type="ARBA" id="ARBA00022448"/>
    </source>
</evidence>
<keyword evidence="6" id="KW-0598">Phosphotransferase system</keyword>
<dbReference type="CDD" id="cd00001">
    <property type="entry name" value="PTS_IIB_man"/>
    <property type="match status" value="1"/>
</dbReference>
<name>A0A1X7ND09_9LACT</name>
<protein>
    <submittedName>
        <fullName evidence="11">PTS system, N-acetylgalactosamine-specific IIB component</fullName>
    </submittedName>
</protein>
<dbReference type="SUPFAM" id="SSF52728">
    <property type="entry name" value="PTS IIb component"/>
    <property type="match status" value="1"/>
</dbReference>
<dbReference type="NCBIfam" id="TIGR00854">
    <property type="entry name" value="pts-sorbose"/>
    <property type="match status" value="1"/>
</dbReference>
<dbReference type="GO" id="GO:0016301">
    <property type="term" value="F:kinase activity"/>
    <property type="evidence" value="ECO:0007669"/>
    <property type="project" value="UniProtKB-KW"/>
</dbReference>
<evidence type="ECO:0000256" key="6">
    <source>
        <dbReference type="ARBA" id="ARBA00022683"/>
    </source>
</evidence>
<dbReference type="RefSeq" id="WP_085559845.1">
    <property type="nucleotide sequence ID" value="NZ_FOAH01000005.1"/>
</dbReference>
<evidence type="ECO:0000313" key="12">
    <source>
        <dbReference type="Proteomes" id="UP000193435"/>
    </source>
</evidence>
<keyword evidence="12" id="KW-1185">Reference proteome</keyword>
<evidence type="ECO:0000313" key="11">
    <source>
        <dbReference type="EMBL" id="SMH34870.1"/>
    </source>
</evidence>
<dbReference type="STRING" id="1073423.SAMN04488700_1729"/>
<dbReference type="NCBIfam" id="NF008508">
    <property type="entry name" value="PRK11425.1"/>
    <property type="match status" value="1"/>
</dbReference>
<dbReference type="InterPro" id="IPR036667">
    <property type="entry name" value="PTS_IIB_sorbose-sp_sf"/>
</dbReference>
<feature type="modified residue" description="Phosphohistidine; by EIIA" evidence="9">
    <location>
        <position position="17"/>
    </location>
</feature>
<dbReference type="Gene3D" id="3.40.35.10">
    <property type="entry name" value="Phosphotransferase system, sorbose subfamily IIB component"/>
    <property type="match status" value="1"/>
</dbReference>
<dbReference type="NCBIfam" id="NF007288">
    <property type="entry name" value="PRK09756.1"/>
    <property type="match status" value="1"/>
</dbReference>
<feature type="domain" description="PTS EIIB type-4" evidence="10">
    <location>
        <begin position="2"/>
        <end position="159"/>
    </location>
</feature>
<evidence type="ECO:0000256" key="4">
    <source>
        <dbReference type="ARBA" id="ARBA00022597"/>
    </source>
</evidence>
<dbReference type="OrthoDB" id="9788818at2"/>
<keyword evidence="4" id="KW-0762">Sugar transport</keyword>
<keyword evidence="5" id="KW-0808">Transferase</keyword>
<dbReference type="InterPro" id="IPR018455">
    <property type="entry name" value="PTS_IIB_sorbose-sp_subgr"/>
</dbReference>
<dbReference type="PROSITE" id="PS51101">
    <property type="entry name" value="PTS_EIIB_TYPE_4"/>
    <property type="match status" value="1"/>
</dbReference>
<dbReference type="Pfam" id="PF03830">
    <property type="entry name" value="PTSIIB_sorb"/>
    <property type="match status" value="1"/>
</dbReference>
<dbReference type="Proteomes" id="UP000193435">
    <property type="component" value="Unassembled WGS sequence"/>
</dbReference>
<proteinExistence type="predicted"/>
<evidence type="ECO:0000256" key="8">
    <source>
        <dbReference type="PIRSR" id="PIRSR618455-1"/>
    </source>
</evidence>
<gene>
    <name evidence="11" type="ORF">SAMN04488700_1729</name>
</gene>
<keyword evidence="3" id="KW-0963">Cytoplasm</keyword>
<evidence type="ECO:0000256" key="3">
    <source>
        <dbReference type="ARBA" id="ARBA00022490"/>
    </source>
</evidence>